<evidence type="ECO:0000256" key="1">
    <source>
        <dbReference type="ARBA" id="ARBA00004370"/>
    </source>
</evidence>
<dbReference type="GO" id="GO:0050848">
    <property type="term" value="P:regulation of calcium-mediated signaling"/>
    <property type="evidence" value="ECO:0007669"/>
    <property type="project" value="TreeGrafter"/>
</dbReference>
<dbReference type="Gene3D" id="1.20.1070.10">
    <property type="entry name" value="Rhodopsin 7-helix transmembrane proteins"/>
    <property type="match status" value="1"/>
</dbReference>
<keyword evidence="3 5" id="KW-1133">Transmembrane helix</keyword>
<keyword evidence="4 5" id="KW-0472">Membrane</keyword>
<protein>
    <submittedName>
        <fullName evidence="7">OA1</fullName>
    </submittedName>
</protein>
<dbReference type="GO" id="GO:0032438">
    <property type="term" value="P:melanosome organization"/>
    <property type="evidence" value="ECO:0007669"/>
    <property type="project" value="TreeGrafter"/>
</dbReference>
<dbReference type="InterPro" id="IPR001414">
    <property type="entry name" value="GPR143"/>
</dbReference>
<evidence type="ECO:0000256" key="4">
    <source>
        <dbReference type="ARBA" id="ARBA00023136"/>
    </source>
</evidence>
<dbReference type="Proteomes" id="UP000597762">
    <property type="component" value="Unassembled WGS sequence"/>
</dbReference>
<reference evidence="7" key="1">
    <citation type="submission" date="2021-01" db="EMBL/GenBank/DDBJ databases">
        <authorList>
            <person name="Li R."/>
            <person name="Bekaert M."/>
        </authorList>
    </citation>
    <scope>NUCLEOTIDE SEQUENCE</scope>
    <source>
        <strain evidence="7">Farmed</strain>
    </source>
</reference>
<keyword evidence="2 5" id="KW-0812">Transmembrane</keyword>
<dbReference type="AlphaFoldDB" id="A0A812CE34"/>
<evidence type="ECO:0000313" key="8">
    <source>
        <dbReference type="Proteomes" id="UP000597762"/>
    </source>
</evidence>
<gene>
    <name evidence="7" type="ORF">SPHA_33133</name>
</gene>
<dbReference type="GO" id="GO:0035643">
    <property type="term" value="F:L-DOPA receptor activity"/>
    <property type="evidence" value="ECO:0007669"/>
    <property type="project" value="TreeGrafter"/>
</dbReference>
<proteinExistence type="predicted"/>
<dbReference type="GO" id="GO:0035240">
    <property type="term" value="F:dopamine binding"/>
    <property type="evidence" value="ECO:0007669"/>
    <property type="project" value="InterPro"/>
</dbReference>
<feature type="transmembrane region" description="Helical" evidence="5">
    <location>
        <begin position="218"/>
        <end position="238"/>
    </location>
</feature>
<dbReference type="EMBL" id="CAHIKZ030001387">
    <property type="protein sequence ID" value="CAE1262300.1"/>
    <property type="molecule type" value="Genomic_DNA"/>
</dbReference>
<comment type="subcellular location">
    <subcellularLocation>
        <location evidence="1">Membrane</location>
    </subcellularLocation>
</comment>
<comment type="caution">
    <text evidence="7">The sequence shown here is derived from an EMBL/GenBank/DDBJ whole genome shotgun (WGS) entry which is preliminary data.</text>
</comment>
<dbReference type="SUPFAM" id="SSF81321">
    <property type="entry name" value="Family A G protein-coupled receptor-like"/>
    <property type="match status" value="1"/>
</dbReference>
<dbReference type="GO" id="GO:0072544">
    <property type="term" value="F:L-DOPA binding"/>
    <property type="evidence" value="ECO:0007669"/>
    <property type="project" value="InterPro"/>
</dbReference>
<dbReference type="Pfam" id="PF02101">
    <property type="entry name" value="Ocular_alb"/>
    <property type="match status" value="1"/>
</dbReference>
<keyword evidence="8" id="KW-1185">Reference proteome</keyword>
<dbReference type="InterPro" id="IPR017452">
    <property type="entry name" value="GPCR_Rhodpsn_7TM"/>
</dbReference>
<dbReference type="PANTHER" id="PTHR15177:SF2">
    <property type="entry name" value="G-PROTEIN COUPLED RECEPTOR 143"/>
    <property type="match status" value="1"/>
</dbReference>
<dbReference type="GO" id="GO:0005886">
    <property type="term" value="C:plasma membrane"/>
    <property type="evidence" value="ECO:0007669"/>
    <property type="project" value="TreeGrafter"/>
</dbReference>
<feature type="transmembrane region" description="Helical" evidence="5">
    <location>
        <begin position="61"/>
        <end position="85"/>
    </location>
</feature>
<evidence type="ECO:0000259" key="6">
    <source>
        <dbReference type="PROSITE" id="PS50262"/>
    </source>
</evidence>
<organism evidence="7 8">
    <name type="scientific">Acanthosepion pharaonis</name>
    <name type="common">Pharaoh cuttlefish</name>
    <name type="synonym">Sepia pharaonis</name>
    <dbReference type="NCBI Taxonomy" id="158019"/>
    <lineage>
        <taxon>Eukaryota</taxon>
        <taxon>Metazoa</taxon>
        <taxon>Spiralia</taxon>
        <taxon>Lophotrochozoa</taxon>
        <taxon>Mollusca</taxon>
        <taxon>Cephalopoda</taxon>
        <taxon>Coleoidea</taxon>
        <taxon>Decapodiformes</taxon>
        <taxon>Sepiida</taxon>
        <taxon>Sepiina</taxon>
        <taxon>Sepiidae</taxon>
        <taxon>Acanthosepion</taxon>
    </lineage>
</organism>
<sequence>MFFLFKQFSKRNVEEIPCLILCSEYNLKKFLHEILTTILFQTTLLIPGLKLPKPQPLNEVIRWLAVADILMALGFFTRSIVWLLGQTPYPQIPKVSVKHEVCVAVTVWIEFCCISTYMWNFTYGLDVFLVTHNKSRLKFLWPVLNWIIPGLLTGVGAFYIYYPSLSQCGGPNMKEVVNYVAYFFPMSLVIVFKSIVIRQHGRYSGAEQTLVQNAKRKFYLIMTVFIACWFPNVINAILDAFQFTNSLGKAMWAMWVLKTKRPTIQQETKNPIIHRMIEI</sequence>
<evidence type="ECO:0000256" key="5">
    <source>
        <dbReference type="SAM" id="Phobius"/>
    </source>
</evidence>
<name>A0A812CE34_ACAPH</name>
<feature type="transmembrane region" description="Helical" evidence="5">
    <location>
        <begin position="143"/>
        <end position="164"/>
    </location>
</feature>
<dbReference type="PROSITE" id="PS50262">
    <property type="entry name" value="G_PROTEIN_RECEP_F1_2"/>
    <property type="match status" value="1"/>
</dbReference>
<dbReference type="GO" id="GO:0072545">
    <property type="term" value="F:L-tyrosine binding"/>
    <property type="evidence" value="ECO:0007669"/>
    <property type="project" value="InterPro"/>
</dbReference>
<dbReference type="PANTHER" id="PTHR15177">
    <property type="entry name" value="G-PROTEIN COUPLED RECEPTOR 143"/>
    <property type="match status" value="1"/>
</dbReference>
<feature type="transmembrane region" description="Helical" evidence="5">
    <location>
        <begin position="176"/>
        <end position="197"/>
    </location>
</feature>
<dbReference type="OrthoDB" id="10069455at2759"/>
<evidence type="ECO:0000256" key="3">
    <source>
        <dbReference type="ARBA" id="ARBA00022989"/>
    </source>
</evidence>
<accession>A0A812CE34</accession>
<feature type="domain" description="G-protein coupled receptors family 1 profile" evidence="6">
    <location>
        <begin position="31"/>
        <end position="274"/>
    </location>
</feature>
<evidence type="ECO:0000313" key="7">
    <source>
        <dbReference type="EMBL" id="CAE1262300.1"/>
    </source>
</evidence>
<feature type="transmembrane region" description="Helical" evidence="5">
    <location>
        <begin position="105"/>
        <end position="131"/>
    </location>
</feature>
<evidence type="ECO:0000256" key="2">
    <source>
        <dbReference type="ARBA" id="ARBA00022692"/>
    </source>
</evidence>